<evidence type="ECO:0000256" key="2">
    <source>
        <dbReference type="ARBA" id="ARBA00022475"/>
    </source>
</evidence>
<dbReference type="KEGG" id="dpa:109538174"/>
<evidence type="ECO:0000256" key="3">
    <source>
        <dbReference type="ARBA" id="ARBA00022692"/>
    </source>
</evidence>
<dbReference type="GeneID" id="109538174"/>
<sequence>MTNAVAASEYTNEQDCKKMLSDTRKLYTEMHKVIETFNTLFGYVLLLMAVQCSLQILDFGVFLIEMVLPNFKFEYDAFFIYMGFILLDLIWLSVAQSRCEMAKDESMKLRSACYNLLDNSSGSGDLHQELKALIKQIKNRPVRFTAADFFEIKRSTTFTIVGATATYFIVYVELRSNDNTTWNNGTL</sequence>
<accession>A0AAR5PIG5</accession>
<keyword evidence="4 8" id="KW-1133">Transmembrane helix</keyword>
<evidence type="ECO:0000256" key="1">
    <source>
        <dbReference type="ARBA" id="ARBA00004651"/>
    </source>
</evidence>
<dbReference type="PANTHER" id="PTHR21143">
    <property type="entry name" value="INVERTEBRATE GUSTATORY RECEPTOR"/>
    <property type="match status" value="1"/>
</dbReference>
<dbReference type="EnsemblMetazoa" id="XM_019905274.1">
    <property type="protein sequence ID" value="XP_019760833.1"/>
    <property type="gene ID" value="LOC109538174"/>
</dbReference>
<name>A0AAR5PIG5_DENPD</name>
<dbReference type="GO" id="GO:0008049">
    <property type="term" value="P:male courtship behavior"/>
    <property type="evidence" value="ECO:0007669"/>
    <property type="project" value="TreeGrafter"/>
</dbReference>
<dbReference type="AlphaFoldDB" id="A0AAR5PIG5"/>
<evidence type="ECO:0000256" key="8">
    <source>
        <dbReference type="SAM" id="Phobius"/>
    </source>
</evidence>
<dbReference type="GO" id="GO:0030425">
    <property type="term" value="C:dendrite"/>
    <property type="evidence" value="ECO:0007669"/>
    <property type="project" value="TreeGrafter"/>
</dbReference>
<reference evidence="10" key="1">
    <citation type="journal article" date="2013" name="Genome Biol.">
        <title>Draft genome of the mountain pine beetle, Dendroctonus ponderosae Hopkins, a major forest pest.</title>
        <authorList>
            <person name="Keeling C.I."/>
            <person name="Yuen M.M."/>
            <person name="Liao N.Y."/>
            <person name="Docking T.R."/>
            <person name="Chan S.K."/>
            <person name="Taylor G.A."/>
            <person name="Palmquist D.L."/>
            <person name="Jackman S.D."/>
            <person name="Nguyen A."/>
            <person name="Li M."/>
            <person name="Henderson H."/>
            <person name="Janes J.K."/>
            <person name="Zhao Y."/>
            <person name="Pandoh P."/>
            <person name="Moore R."/>
            <person name="Sperling F.A."/>
            <person name="Huber D.P."/>
            <person name="Birol I."/>
            <person name="Jones S.J."/>
            <person name="Bohlmann J."/>
        </authorList>
    </citation>
    <scope>NUCLEOTIDE SEQUENCE</scope>
</reference>
<dbReference type="GO" id="GO:0007165">
    <property type="term" value="P:signal transduction"/>
    <property type="evidence" value="ECO:0007669"/>
    <property type="project" value="UniProtKB-KW"/>
</dbReference>
<dbReference type="GO" id="GO:0043025">
    <property type="term" value="C:neuronal cell body"/>
    <property type="evidence" value="ECO:0007669"/>
    <property type="project" value="TreeGrafter"/>
</dbReference>
<evidence type="ECO:0000256" key="4">
    <source>
        <dbReference type="ARBA" id="ARBA00022989"/>
    </source>
</evidence>
<keyword evidence="3 8" id="KW-0812">Transmembrane</keyword>
<evidence type="ECO:0000256" key="6">
    <source>
        <dbReference type="ARBA" id="ARBA00023170"/>
    </source>
</evidence>
<feature type="transmembrane region" description="Helical" evidence="8">
    <location>
        <begin position="40"/>
        <end position="63"/>
    </location>
</feature>
<feature type="transmembrane region" description="Helical" evidence="8">
    <location>
        <begin position="75"/>
        <end position="94"/>
    </location>
</feature>
<protein>
    <recommendedName>
        <fullName evidence="11">Gustatory receptor</fullName>
    </recommendedName>
</protein>
<evidence type="ECO:0000313" key="9">
    <source>
        <dbReference type="EnsemblMetazoa" id="XP_019760833.1"/>
    </source>
</evidence>
<organism evidence="9 10">
    <name type="scientific">Dendroctonus ponderosae</name>
    <name type="common">Mountain pine beetle</name>
    <dbReference type="NCBI Taxonomy" id="77166"/>
    <lineage>
        <taxon>Eukaryota</taxon>
        <taxon>Metazoa</taxon>
        <taxon>Ecdysozoa</taxon>
        <taxon>Arthropoda</taxon>
        <taxon>Hexapoda</taxon>
        <taxon>Insecta</taxon>
        <taxon>Pterygota</taxon>
        <taxon>Neoptera</taxon>
        <taxon>Endopterygota</taxon>
        <taxon>Coleoptera</taxon>
        <taxon>Polyphaga</taxon>
        <taxon>Cucujiformia</taxon>
        <taxon>Curculionidae</taxon>
        <taxon>Scolytinae</taxon>
        <taxon>Dendroctonus</taxon>
    </lineage>
</organism>
<dbReference type="GO" id="GO:0005886">
    <property type="term" value="C:plasma membrane"/>
    <property type="evidence" value="ECO:0007669"/>
    <property type="project" value="UniProtKB-SubCell"/>
</dbReference>
<dbReference type="Proteomes" id="UP000019118">
    <property type="component" value="Unassembled WGS sequence"/>
</dbReference>
<keyword evidence="6" id="KW-0675">Receptor</keyword>
<comment type="subcellular location">
    <subcellularLocation>
        <location evidence="1">Cell membrane</location>
        <topology evidence="1">Multi-pass membrane protein</topology>
    </subcellularLocation>
</comment>
<dbReference type="InterPro" id="IPR013604">
    <property type="entry name" value="7TM_chemorcpt"/>
</dbReference>
<dbReference type="GO" id="GO:0030424">
    <property type="term" value="C:axon"/>
    <property type="evidence" value="ECO:0007669"/>
    <property type="project" value="TreeGrafter"/>
</dbReference>
<keyword evidence="7" id="KW-0807">Transducer</keyword>
<dbReference type="GO" id="GO:0050909">
    <property type="term" value="P:sensory perception of taste"/>
    <property type="evidence" value="ECO:0007669"/>
    <property type="project" value="InterPro"/>
</dbReference>
<evidence type="ECO:0000256" key="7">
    <source>
        <dbReference type="ARBA" id="ARBA00023224"/>
    </source>
</evidence>
<keyword evidence="5 8" id="KW-0472">Membrane</keyword>
<evidence type="ECO:0008006" key="11">
    <source>
        <dbReference type="Google" id="ProtNLM"/>
    </source>
</evidence>
<evidence type="ECO:0000313" key="10">
    <source>
        <dbReference type="Proteomes" id="UP000019118"/>
    </source>
</evidence>
<keyword evidence="10" id="KW-1185">Reference proteome</keyword>
<keyword evidence="2" id="KW-1003">Cell membrane</keyword>
<proteinExistence type="predicted"/>
<dbReference type="Pfam" id="PF08395">
    <property type="entry name" value="7tm_7"/>
    <property type="match status" value="1"/>
</dbReference>
<reference evidence="9" key="2">
    <citation type="submission" date="2024-08" db="UniProtKB">
        <authorList>
            <consortium name="EnsemblMetazoa"/>
        </authorList>
    </citation>
    <scope>IDENTIFICATION</scope>
</reference>
<dbReference type="GO" id="GO:0007635">
    <property type="term" value="P:chemosensory behavior"/>
    <property type="evidence" value="ECO:0007669"/>
    <property type="project" value="TreeGrafter"/>
</dbReference>
<evidence type="ECO:0000256" key="5">
    <source>
        <dbReference type="ARBA" id="ARBA00023136"/>
    </source>
</evidence>
<dbReference type="PANTHER" id="PTHR21143:SF104">
    <property type="entry name" value="GUSTATORY RECEPTOR 8A-RELATED"/>
    <property type="match status" value="1"/>
</dbReference>